<name>A0A5R9QL03_9PSED</name>
<dbReference type="EMBL" id="SWDV01000084">
    <property type="protein sequence ID" value="TLX69724.1"/>
    <property type="molecule type" value="Genomic_DNA"/>
</dbReference>
<evidence type="ECO:0000313" key="2">
    <source>
        <dbReference type="Proteomes" id="UP000306635"/>
    </source>
</evidence>
<accession>A0A5R9QL03</accession>
<dbReference type="GeneID" id="300409126"/>
<reference evidence="1 2" key="1">
    <citation type="submission" date="2019-04" db="EMBL/GenBank/DDBJ databases">
        <authorList>
            <person name="Li M."/>
        </authorList>
    </citation>
    <scope>NUCLEOTIDE SEQUENCE [LARGE SCALE GENOMIC DNA]</scope>
    <source>
        <strain evidence="1 2">LAM1902</strain>
    </source>
</reference>
<organism evidence="1 2">
    <name type="scientific">Pseudomonas nicosulfuronedens</name>
    <dbReference type="NCBI Taxonomy" id="2571105"/>
    <lineage>
        <taxon>Bacteria</taxon>
        <taxon>Pseudomonadati</taxon>
        <taxon>Pseudomonadota</taxon>
        <taxon>Gammaproteobacteria</taxon>
        <taxon>Pseudomonadales</taxon>
        <taxon>Pseudomonadaceae</taxon>
        <taxon>Pseudomonas</taxon>
    </lineage>
</organism>
<gene>
    <name evidence="1" type="ORF">FAS41_30285</name>
</gene>
<protein>
    <submittedName>
        <fullName evidence="1">Uncharacterized protein</fullName>
    </submittedName>
</protein>
<keyword evidence="2" id="KW-1185">Reference proteome</keyword>
<comment type="caution">
    <text evidence="1">The sequence shown here is derived from an EMBL/GenBank/DDBJ whole genome shotgun (WGS) entry which is preliminary data.</text>
</comment>
<evidence type="ECO:0000313" key="1">
    <source>
        <dbReference type="EMBL" id="TLX69724.1"/>
    </source>
</evidence>
<dbReference type="RefSeq" id="WP_138526953.1">
    <property type="nucleotide sequence ID" value="NZ_SWDV01000084.1"/>
</dbReference>
<dbReference type="AlphaFoldDB" id="A0A5R9QL03"/>
<dbReference type="Proteomes" id="UP000306635">
    <property type="component" value="Unassembled WGS sequence"/>
</dbReference>
<sequence>MATDIGYYPDHCYKLRRLQDDGGLDPFPAFYLVDRNLYPVQQLMPNGRLYGEPLGRVELNNSLAPFRILAGADELGQIELASAIYTAADGQRYQLQRIPCPDA</sequence>
<proteinExistence type="predicted"/>